<dbReference type="GeneID" id="89456140"/>
<proteinExistence type="predicted"/>
<dbReference type="EMBL" id="JAUOPG010000006">
    <property type="protein sequence ID" value="MDO6454088.1"/>
    <property type="molecule type" value="Genomic_DNA"/>
</dbReference>
<dbReference type="Proteomes" id="UP001177341">
    <property type="component" value="Unassembled WGS sequence"/>
</dbReference>
<evidence type="ECO:0000313" key="3">
    <source>
        <dbReference type="Proteomes" id="UP001169862"/>
    </source>
</evidence>
<sequence>MSQDLAEQSEQLEALLKSLLDEYEGLRFVVLATSDGFLVAHAGAQVDKQKMDPNRIATMAVSFTGLSYSLASECEIGEVKGASVEGSEGLLLSRLLFTKETDFVLLTGFKRSVNHGIANWTLQKAYDAVLNGLNT</sequence>
<evidence type="ECO:0000313" key="1">
    <source>
        <dbReference type="EMBL" id="MDO6454088.1"/>
    </source>
</evidence>
<dbReference type="RefSeq" id="WP_178968660.1">
    <property type="nucleotide sequence ID" value="NZ_CAXHZV010000019.1"/>
</dbReference>
<dbReference type="Proteomes" id="UP001169862">
    <property type="component" value="Unassembled WGS sequence"/>
</dbReference>
<protein>
    <submittedName>
        <fullName evidence="1">Roadblock/LC7 domain-containing protein</fullName>
    </submittedName>
</protein>
<dbReference type="Gene3D" id="3.30.450.30">
    <property type="entry name" value="Dynein light chain 2a, cytoplasmic"/>
    <property type="match status" value="1"/>
</dbReference>
<evidence type="ECO:0000313" key="2">
    <source>
        <dbReference type="EMBL" id="MDP2523700.1"/>
    </source>
</evidence>
<comment type="caution">
    <text evidence="1">The sequence shown here is derived from an EMBL/GenBank/DDBJ whole genome shotgun (WGS) entry which is preliminary data.</text>
</comment>
<reference evidence="1" key="1">
    <citation type="submission" date="2023-07" db="EMBL/GenBank/DDBJ databases">
        <title>Genome content predicts the carbon catabolic preferences of heterotrophic bacteria.</title>
        <authorList>
            <person name="Gralka M."/>
        </authorList>
    </citation>
    <scope>NUCLEOTIDE SEQUENCE</scope>
    <source>
        <strain evidence="2">5G01</strain>
        <strain evidence="1">I2M16</strain>
    </source>
</reference>
<dbReference type="SUPFAM" id="SSF103196">
    <property type="entry name" value="Roadblock/LC7 domain"/>
    <property type="match status" value="1"/>
</dbReference>
<accession>A0AAW7XMF9</accession>
<keyword evidence="4" id="KW-1185">Reference proteome</keyword>
<organism evidence="1 3">
    <name type="scientific">Neptunomonas phycophila</name>
    <dbReference type="NCBI Taxonomy" id="1572645"/>
    <lineage>
        <taxon>Bacteria</taxon>
        <taxon>Pseudomonadati</taxon>
        <taxon>Pseudomonadota</taxon>
        <taxon>Gammaproteobacteria</taxon>
        <taxon>Oceanospirillales</taxon>
        <taxon>Oceanospirillaceae</taxon>
        <taxon>Neptunomonas</taxon>
    </lineage>
</organism>
<gene>
    <name evidence="1" type="ORF">Q4490_10985</name>
    <name evidence="2" type="ORF">Q8W30_14075</name>
</gene>
<evidence type="ECO:0000313" key="4">
    <source>
        <dbReference type="Proteomes" id="UP001177341"/>
    </source>
</evidence>
<dbReference type="EMBL" id="JAUYVO010000010">
    <property type="protein sequence ID" value="MDP2523700.1"/>
    <property type="molecule type" value="Genomic_DNA"/>
</dbReference>
<dbReference type="AlphaFoldDB" id="A0AAW7XMF9"/>
<name>A0AAW7XMF9_9GAMM</name>